<dbReference type="AlphaFoldDB" id="A0A3M7S4X6"/>
<proteinExistence type="predicted"/>
<comment type="caution">
    <text evidence="1">The sequence shown here is derived from an EMBL/GenBank/DDBJ whole genome shotgun (WGS) entry which is preliminary data.</text>
</comment>
<sequence length="248" mass="29100">MSSGFDLFVNQMWTTKLPTSSAPSKLLALILAHPKTLSSNPSGYQLEQIDENETPIMLEPKIQNNFEFWTLFYQKVCNLSNNLVNEIDYSSRATRSNKSIPQFVEACYVQEMKTFSPKLSPKINDKKETSKLENDSDDDLELKSIFLDTEFLDPEFLDPLFLDSVFLVTALLVTSLLVKAFLDPVFLHYWSQHYWSQHFWTQYFWNQDFWTHYLIQFSIVPMVWYGQDTLTSGTCYWTLNRRISKESD</sequence>
<reference evidence="1 2" key="1">
    <citation type="journal article" date="2018" name="Sci. Rep.">
        <title>Genomic signatures of local adaptation to the degree of environmental predictability in rotifers.</title>
        <authorList>
            <person name="Franch-Gras L."/>
            <person name="Hahn C."/>
            <person name="Garcia-Roger E.M."/>
            <person name="Carmona M.J."/>
            <person name="Serra M."/>
            <person name="Gomez A."/>
        </authorList>
    </citation>
    <scope>NUCLEOTIDE SEQUENCE [LARGE SCALE GENOMIC DNA]</scope>
    <source>
        <strain evidence="1">HYR1</strain>
    </source>
</reference>
<evidence type="ECO:0000313" key="1">
    <source>
        <dbReference type="EMBL" id="RNA30695.1"/>
    </source>
</evidence>
<accession>A0A3M7S4X6</accession>
<dbReference type="EMBL" id="REGN01002054">
    <property type="protein sequence ID" value="RNA30695.1"/>
    <property type="molecule type" value="Genomic_DNA"/>
</dbReference>
<gene>
    <name evidence="1" type="ORF">BpHYR1_020875</name>
</gene>
<dbReference type="Proteomes" id="UP000276133">
    <property type="component" value="Unassembled WGS sequence"/>
</dbReference>
<protein>
    <submittedName>
        <fullName evidence="1">Uncharacterized protein</fullName>
    </submittedName>
</protein>
<evidence type="ECO:0000313" key="2">
    <source>
        <dbReference type="Proteomes" id="UP000276133"/>
    </source>
</evidence>
<organism evidence="1 2">
    <name type="scientific">Brachionus plicatilis</name>
    <name type="common">Marine rotifer</name>
    <name type="synonym">Brachionus muelleri</name>
    <dbReference type="NCBI Taxonomy" id="10195"/>
    <lineage>
        <taxon>Eukaryota</taxon>
        <taxon>Metazoa</taxon>
        <taxon>Spiralia</taxon>
        <taxon>Gnathifera</taxon>
        <taxon>Rotifera</taxon>
        <taxon>Eurotatoria</taxon>
        <taxon>Monogononta</taxon>
        <taxon>Pseudotrocha</taxon>
        <taxon>Ploima</taxon>
        <taxon>Brachionidae</taxon>
        <taxon>Brachionus</taxon>
    </lineage>
</organism>
<name>A0A3M7S4X6_BRAPC</name>
<keyword evidence="2" id="KW-1185">Reference proteome</keyword>